<proteinExistence type="predicted"/>
<feature type="compositionally biased region" description="Basic and acidic residues" evidence="1">
    <location>
        <begin position="360"/>
        <end position="377"/>
    </location>
</feature>
<dbReference type="PANTHER" id="PTHR38887:SF1">
    <property type="entry name" value="RAS MODIFICATION PROTEIN ERF4"/>
    <property type="match status" value="1"/>
</dbReference>
<gene>
    <name evidence="2" type="ORF">PENSTE_c021G10169</name>
</gene>
<dbReference type="OrthoDB" id="3525185at2759"/>
<accession>A0A1V6SUG7</accession>
<organism evidence="2 3">
    <name type="scientific">Penicillium steckii</name>
    <dbReference type="NCBI Taxonomy" id="303698"/>
    <lineage>
        <taxon>Eukaryota</taxon>
        <taxon>Fungi</taxon>
        <taxon>Dikarya</taxon>
        <taxon>Ascomycota</taxon>
        <taxon>Pezizomycotina</taxon>
        <taxon>Eurotiomycetes</taxon>
        <taxon>Eurotiomycetidae</taxon>
        <taxon>Eurotiales</taxon>
        <taxon>Aspergillaceae</taxon>
        <taxon>Penicillium</taxon>
    </lineage>
</organism>
<feature type="region of interest" description="Disordered" evidence="1">
    <location>
        <begin position="351"/>
        <end position="397"/>
    </location>
</feature>
<sequence length="432" mass="49212">MAHPEGLSNEPLAIHREVQRVRSQDSDEVSQRSAQPAYENIQGASQISLNPPQYTEKSERRHLGLFCNQSALLSIRQPEIHQQLSQRPRTCVIPQITKVFGGSHMSPFVRARVPELETEYGISSSELLKFTDELNESFLANPALQLMNTAGTIVGFVPLASTQIAGGAISLAAGLSAAGVSFLRTKRFMKKSNETIFNPRGLHAQLCKTEQMLKHIGMPTDNAVFAGQQRRAVLDDLESEFSDDPISRRMAVLGDRAMKLLFDAVDPPISPGNWLKKAGVYSAQRAESRQLEKLNKEQNKAKRKFEKRDKKGYKSQNKQDQLDEKIERVMEEMEDVRLRIQYLDPTSARYGKAPKKLRKQEKELEKELQKIERDQSRDQASQKSRRIEEKNQKRQLKDGKKMNKILWIVIIPEECAFGDDDWDLDETEDHKS</sequence>
<evidence type="ECO:0000313" key="3">
    <source>
        <dbReference type="Proteomes" id="UP000191285"/>
    </source>
</evidence>
<evidence type="ECO:0000256" key="1">
    <source>
        <dbReference type="SAM" id="MobiDB-lite"/>
    </source>
</evidence>
<feature type="compositionally biased region" description="Polar residues" evidence="1">
    <location>
        <begin position="42"/>
        <end position="51"/>
    </location>
</feature>
<protein>
    <submittedName>
        <fullName evidence="2">Uncharacterized protein</fullName>
    </submittedName>
</protein>
<evidence type="ECO:0000313" key="2">
    <source>
        <dbReference type="EMBL" id="OQE17299.1"/>
    </source>
</evidence>
<dbReference type="Proteomes" id="UP000191285">
    <property type="component" value="Unassembled WGS sequence"/>
</dbReference>
<feature type="region of interest" description="Disordered" evidence="1">
    <location>
        <begin position="296"/>
        <end position="322"/>
    </location>
</feature>
<feature type="region of interest" description="Disordered" evidence="1">
    <location>
        <begin position="19"/>
        <end position="51"/>
    </location>
</feature>
<dbReference type="InterPro" id="IPR053221">
    <property type="entry name" value="Burnettramic_acid_biosynth"/>
</dbReference>
<reference evidence="3" key="1">
    <citation type="journal article" date="2017" name="Nat. Microbiol.">
        <title>Global analysis of biosynthetic gene clusters reveals vast potential of secondary metabolite production in Penicillium species.</title>
        <authorList>
            <person name="Nielsen J.C."/>
            <person name="Grijseels S."/>
            <person name="Prigent S."/>
            <person name="Ji B."/>
            <person name="Dainat J."/>
            <person name="Nielsen K.F."/>
            <person name="Frisvad J.C."/>
            <person name="Workman M."/>
            <person name="Nielsen J."/>
        </authorList>
    </citation>
    <scope>NUCLEOTIDE SEQUENCE [LARGE SCALE GENOMIC DNA]</scope>
    <source>
        <strain evidence="3">IBT 24891</strain>
    </source>
</reference>
<comment type="caution">
    <text evidence="2">The sequence shown here is derived from an EMBL/GenBank/DDBJ whole genome shotgun (WGS) entry which is preliminary data.</text>
</comment>
<keyword evidence="3" id="KW-1185">Reference proteome</keyword>
<dbReference type="AlphaFoldDB" id="A0A1V6SUG7"/>
<dbReference type="PANTHER" id="PTHR38887">
    <property type="entry name" value="CHROMOSOME 21, WHOLE GENOME SHOTGUN SEQUENCE"/>
    <property type="match status" value="1"/>
</dbReference>
<feature type="compositionally biased region" description="Basic and acidic residues" evidence="1">
    <location>
        <begin position="385"/>
        <end position="397"/>
    </location>
</feature>
<name>A0A1V6SUG7_9EURO</name>
<feature type="compositionally biased region" description="Basic residues" evidence="1">
    <location>
        <begin position="301"/>
        <end position="313"/>
    </location>
</feature>
<dbReference type="EMBL" id="MLKD01000021">
    <property type="protein sequence ID" value="OQE17299.1"/>
    <property type="molecule type" value="Genomic_DNA"/>
</dbReference>